<name>A0A9X3XI13_9BACT</name>
<sequence>MALAAAAFALSSPASALEAEEREAPEEESVAEFEAAIEDFSLLWTRVSSRAWSDARFKQELLANPARALETHFNFRVPRGASLEIVEGRPGQPVTSELMVTIPRRPASGPAVVPDLFASSEPWGRVVTKAWSDARFKQELLANPARALATHFNYRVPRGVRLTVVEGRPGQPAASRLKVTLPPTPTIGPYGIPRAFC</sequence>
<dbReference type="SUPFAM" id="SSF56209">
    <property type="entry name" value="Nitrile hydratase alpha chain"/>
    <property type="match status" value="2"/>
</dbReference>
<dbReference type="AlphaFoldDB" id="A0A9X3XI13"/>
<feature type="signal peptide" evidence="1">
    <location>
        <begin position="1"/>
        <end position="16"/>
    </location>
</feature>
<accession>A0A9X3XI13</accession>
<keyword evidence="3" id="KW-1185">Reference proteome</keyword>
<dbReference type="InterPro" id="IPR036648">
    <property type="entry name" value="CN_Hdrase_a/SCN_Hdrase_g_sf"/>
</dbReference>
<evidence type="ECO:0000256" key="1">
    <source>
        <dbReference type="SAM" id="SignalP"/>
    </source>
</evidence>
<organism evidence="2 3">
    <name type="scientific">Polyangium jinanense</name>
    <dbReference type="NCBI Taxonomy" id="2829994"/>
    <lineage>
        <taxon>Bacteria</taxon>
        <taxon>Pseudomonadati</taxon>
        <taxon>Myxococcota</taxon>
        <taxon>Polyangia</taxon>
        <taxon>Polyangiales</taxon>
        <taxon>Polyangiaceae</taxon>
        <taxon>Polyangium</taxon>
    </lineage>
</organism>
<protein>
    <submittedName>
        <fullName evidence="2">Uncharacterized protein</fullName>
    </submittedName>
</protein>
<feature type="chain" id="PRO_5040976733" evidence="1">
    <location>
        <begin position="17"/>
        <end position="197"/>
    </location>
</feature>
<dbReference type="GO" id="GO:0046914">
    <property type="term" value="F:transition metal ion binding"/>
    <property type="evidence" value="ECO:0007669"/>
    <property type="project" value="InterPro"/>
</dbReference>
<dbReference type="GO" id="GO:0003824">
    <property type="term" value="F:catalytic activity"/>
    <property type="evidence" value="ECO:0007669"/>
    <property type="project" value="InterPro"/>
</dbReference>
<dbReference type="RefSeq" id="WP_272428612.1">
    <property type="nucleotide sequence ID" value="NZ_JAGTJJ010000093.1"/>
</dbReference>
<comment type="caution">
    <text evidence="2">The sequence shown here is derived from an EMBL/GenBank/DDBJ whole genome shotgun (WGS) entry which is preliminary data.</text>
</comment>
<gene>
    <name evidence="2" type="ORF">KEG57_51810</name>
</gene>
<reference evidence="2 3" key="1">
    <citation type="submission" date="2021-04" db="EMBL/GenBank/DDBJ databases">
        <title>Genome analysis of Polyangium sp.</title>
        <authorList>
            <person name="Li Y."/>
            <person name="Wang J."/>
        </authorList>
    </citation>
    <scope>NUCLEOTIDE SEQUENCE [LARGE SCALE GENOMIC DNA]</scope>
    <source>
        <strain evidence="2 3">SDU14</strain>
    </source>
</reference>
<evidence type="ECO:0000313" key="2">
    <source>
        <dbReference type="EMBL" id="MDC3989058.1"/>
    </source>
</evidence>
<dbReference type="Proteomes" id="UP001151081">
    <property type="component" value="Unassembled WGS sequence"/>
</dbReference>
<evidence type="ECO:0000313" key="3">
    <source>
        <dbReference type="Proteomes" id="UP001151081"/>
    </source>
</evidence>
<keyword evidence="1" id="KW-0732">Signal</keyword>
<dbReference type="EMBL" id="JAGTJJ010000093">
    <property type="protein sequence ID" value="MDC3989058.1"/>
    <property type="molecule type" value="Genomic_DNA"/>
</dbReference>
<proteinExistence type="predicted"/>
<dbReference type="Gene3D" id="3.90.330.10">
    <property type="entry name" value="Nitrile hydratase alpha /Thiocyanate hydrolase gamma"/>
    <property type="match status" value="2"/>
</dbReference>